<evidence type="ECO:0008006" key="3">
    <source>
        <dbReference type="Google" id="ProtNLM"/>
    </source>
</evidence>
<dbReference type="AlphaFoldDB" id="D7DWI9"/>
<gene>
    <name evidence="1" type="ordered locus">Aazo_4286</name>
</gene>
<dbReference type="KEGG" id="naz:Aazo_4286"/>
<proteinExistence type="predicted"/>
<reference evidence="1 2" key="1">
    <citation type="journal article" date="2010" name="PLoS ONE">
        <title>Genome erosion in a nitrogen-fixing vertically transmitted endosymbiotic multicellular cyanobacterium.</title>
        <authorList>
            <person name="Ran L."/>
            <person name="Larsson J."/>
            <person name="Vigil-Stenman T."/>
            <person name="Nylander J.A."/>
            <person name="Ininbergs K."/>
            <person name="Zheng W.W."/>
            <person name="Lapidus A."/>
            <person name="Lowry S."/>
            <person name="Haselkorn R."/>
            <person name="Bergman B."/>
        </authorList>
    </citation>
    <scope>NUCLEOTIDE SEQUENCE [LARGE SCALE GENOMIC DNA]</scope>
    <source>
        <strain evidence="1 2">0708</strain>
    </source>
</reference>
<evidence type="ECO:0000313" key="2">
    <source>
        <dbReference type="Proteomes" id="UP000001511"/>
    </source>
</evidence>
<sequence length="59" mass="6586">MNQAILQFIVTQTYKDLSLPQPPQPVELDKLNIFIGSNSSGKSNFISCLKFLKNSLTTI</sequence>
<dbReference type="EMBL" id="CP002059">
    <property type="protein sequence ID" value="ADI65652.1"/>
    <property type="molecule type" value="Genomic_DNA"/>
</dbReference>
<dbReference type="HOGENOM" id="CLU_2955992_0_0_3"/>
<dbReference type="Proteomes" id="UP000001511">
    <property type="component" value="Chromosome"/>
</dbReference>
<dbReference type="eggNOG" id="COG4637">
    <property type="taxonomic scope" value="Bacteria"/>
</dbReference>
<evidence type="ECO:0000313" key="1">
    <source>
        <dbReference type="EMBL" id="ADI65652.1"/>
    </source>
</evidence>
<keyword evidence="2" id="KW-1185">Reference proteome</keyword>
<protein>
    <recommendedName>
        <fullName evidence="3">AAA domain-containing protein</fullName>
    </recommendedName>
</protein>
<organism evidence="1 2">
    <name type="scientific">Nostoc azollae (strain 0708)</name>
    <name type="common">Anabaena azollae (strain 0708)</name>
    <dbReference type="NCBI Taxonomy" id="551115"/>
    <lineage>
        <taxon>Bacteria</taxon>
        <taxon>Bacillati</taxon>
        <taxon>Cyanobacteriota</taxon>
        <taxon>Cyanophyceae</taxon>
        <taxon>Nostocales</taxon>
        <taxon>Nostocaceae</taxon>
        <taxon>Trichormus</taxon>
    </lineage>
</organism>
<accession>D7DWI9</accession>
<name>D7DWI9_NOSA0</name>